<dbReference type="SUPFAM" id="SSF53756">
    <property type="entry name" value="UDP-Glycosyltransferase/glycogen phosphorylase"/>
    <property type="match status" value="1"/>
</dbReference>
<dbReference type="Proteomes" id="UP000464495">
    <property type="component" value="Chromosome"/>
</dbReference>
<dbReference type="EMBL" id="CP046620">
    <property type="protein sequence ID" value="QHQ35600.1"/>
    <property type="molecule type" value="Genomic_DNA"/>
</dbReference>
<organism evidence="1 2">
    <name type="scientific">Algicella marina</name>
    <dbReference type="NCBI Taxonomy" id="2683284"/>
    <lineage>
        <taxon>Bacteria</taxon>
        <taxon>Pseudomonadati</taxon>
        <taxon>Pseudomonadota</taxon>
        <taxon>Alphaproteobacteria</taxon>
        <taxon>Rhodobacterales</taxon>
        <taxon>Paracoccaceae</taxon>
        <taxon>Algicella</taxon>
    </lineage>
</organism>
<accession>A0A6P1T1A8</accession>
<evidence type="ECO:0008006" key="3">
    <source>
        <dbReference type="Google" id="ProtNLM"/>
    </source>
</evidence>
<dbReference type="PANTHER" id="PTHR46656">
    <property type="entry name" value="PUTATIVE-RELATED"/>
    <property type="match status" value="1"/>
</dbReference>
<dbReference type="RefSeq" id="WP_161862160.1">
    <property type="nucleotide sequence ID" value="NZ_CP046620.1"/>
</dbReference>
<reference evidence="1 2" key="1">
    <citation type="submission" date="2019-12" db="EMBL/GenBank/DDBJ databases">
        <title>Complete genome sequence of Algicella marina strain 9Alg 56(T) isolated from the red alga Tichocarpus crinitus.</title>
        <authorList>
            <person name="Kim S.-G."/>
            <person name="Nedashkovskaya O.I."/>
        </authorList>
    </citation>
    <scope>NUCLEOTIDE SEQUENCE [LARGE SCALE GENOMIC DNA]</scope>
    <source>
        <strain evidence="1 2">9Alg 56</strain>
    </source>
</reference>
<evidence type="ECO:0000313" key="2">
    <source>
        <dbReference type="Proteomes" id="UP000464495"/>
    </source>
</evidence>
<dbReference type="AlphaFoldDB" id="A0A6P1T1A8"/>
<dbReference type="CDD" id="cd01635">
    <property type="entry name" value="Glycosyltransferase_GTB-type"/>
    <property type="match status" value="1"/>
</dbReference>
<keyword evidence="2" id="KW-1185">Reference proteome</keyword>
<sequence>MGNFPLTGANVSSHAAQVATLLDRIGISSRFIGYGPRSFCEAHLNAKLSRDDGCTCLVIYLRCVFRPHGLAQAGFLRQWRAHLFRVACLLRLIRQDGRIVFIGQRAPSAFEKMLELAFFALMRLCCGSRVQAHSGTATPAGVVAGLGGRWPKPVPIHVAEELSFQQILRACPEGQRISPTHVRRALAAYTLGRDDRDALAAEISACVERAEQLSGDEFRCLIGRHLLTAEDLAPAAIRKCLAPLPSDPRQSQLTAHMKVAGRASRDVLDYLRPEGMDRPLSPVARELEAALTKSSDHPLNARLGGDAKNLTHLNMILMLAHRRHMTTLAAFRQPWCERSWASDVIDRSHLMSCRGKLGHLPPHLHLHGDASLSTGLSLNFWMSARAFQTAGIATRFVCQDKLDPFLPRGTRELSQPVALYHHNADQIPEVIFNRHRFDAPYHIGFLLWEFDQLPAAHRLALEMLDEIWVPSVFTQRLYQSAFQGKVRLMRKALMLPRGALPRLASQWQKAAGIKRYLLCFDAHSSVARKNPLAAVRAFQAAFPGRRDVELLIKSTPLPTGHWGDPEGQLATIQDIAGRDVRIRLQPARLPFPQLCALIASADALVSPHRAEGFGYFPSFALALGIPVISTDYSGPRDFCTEQTAFPVSYTLERVPRHHAIFPTPGARWAEIDHAHLTHRMREVDDFPETARRRAADGKALMKFEYSLDMQARRYTARLEELGFLQREMAGCHGPPVANSESC</sequence>
<dbReference type="Gene3D" id="3.40.50.2000">
    <property type="entry name" value="Glycogen Phosphorylase B"/>
    <property type="match status" value="1"/>
</dbReference>
<proteinExistence type="predicted"/>
<protein>
    <recommendedName>
        <fullName evidence="3">Glycosyl transferase family 1 domain-containing protein</fullName>
    </recommendedName>
</protein>
<name>A0A6P1T1A8_9RHOB</name>
<evidence type="ECO:0000313" key="1">
    <source>
        <dbReference type="EMBL" id="QHQ35600.1"/>
    </source>
</evidence>
<gene>
    <name evidence="1" type="ORF">GO499_10620</name>
</gene>
<dbReference type="Pfam" id="PF20706">
    <property type="entry name" value="GT4-conflict"/>
    <property type="match status" value="1"/>
</dbReference>
<dbReference type="PANTHER" id="PTHR46656:SF3">
    <property type="entry name" value="PUTATIVE-RELATED"/>
    <property type="match status" value="1"/>
</dbReference>
<dbReference type="KEGG" id="amaq:GO499_10620"/>